<feature type="transmembrane region" description="Helical" evidence="5">
    <location>
        <begin position="100"/>
        <end position="120"/>
    </location>
</feature>
<dbReference type="Pfam" id="PF04932">
    <property type="entry name" value="Wzy_C"/>
    <property type="match status" value="1"/>
</dbReference>
<dbReference type="KEGG" id="dpd:Deipe_0917"/>
<dbReference type="HOGENOM" id="CLU_040144_0_0_0"/>
<dbReference type="OrthoDB" id="68147at2"/>
<sequence length="509" mass="54042">MTRLASLEERPSTWLQAWLALLPVFPFLSVAAILGLRSLNQLAPVVQVVLAVYATSQLIAACFAPEPLLALGTASLRTLLMFGLIGLGVRLRRGAALQPLLIGLLVVFGLALITSFGFSGSRLLSFRLSHPYYTPISLGLAGAFALWIAVGARKGPGWWRVMSGVLAIVVLLLSGSRGPILVAAVGSLMALTSSSRRLLIGIAMVLALGLTTALIGESQQNVFSRIASLDATGRDIVWSDTLSVIATHPIGGVGSYLLGGIIAPTEQQCAWFTALEERGFGCPTMLEALNGAWIIAHNGFLQQAGETGLIGTAGLFLLLGWIVHGALMAKDPLVLAVVSGLLLANLTDNVTLLPSPFFAELFWLASGMALAKKSETDHRGALVAGVALLSVTSFPVYVSATQSTDANTYIMRSLVAPTRWAADEPYLVWVSLRVPAGAYRLQLRACSTTCRTMSVLPVTAENGTIEQAIGGFLPSRIQRLELRLLDAKTTPWQLRPLARATWALGKDGP</sequence>
<feature type="transmembrane region" description="Helical" evidence="5">
    <location>
        <begin position="349"/>
        <end position="370"/>
    </location>
</feature>
<keyword evidence="7" id="KW-0436">Ligase</keyword>
<feature type="domain" description="O-antigen ligase-related" evidence="6">
    <location>
        <begin position="165"/>
        <end position="315"/>
    </location>
</feature>
<comment type="subcellular location">
    <subcellularLocation>
        <location evidence="1">Membrane</location>
        <topology evidence="1">Multi-pass membrane protein</topology>
    </subcellularLocation>
</comment>
<accession>L0A0E2</accession>
<dbReference type="InterPro" id="IPR007016">
    <property type="entry name" value="O-antigen_ligase-rel_domated"/>
</dbReference>
<feature type="transmembrane region" description="Helical" evidence="5">
    <location>
        <begin position="42"/>
        <end position="61"/>
    </location>
</feature>
<name>L0A0E2_DEIPD</name>
<evidence type="ECO:0000313" key="7">
    <source>
        <dbReference type="EMBL" id="AFZ66485.1"/>
    </source>
</evidence>
<evidence type="ECO:0000256" key="4">
    <source>
        <dbReference type="ARBA" id="ARBA00023136"/>
    </source>
</evidence>
<evidence type="ECO:0000256" key="3">
    <source>
        <dbReference type="ARBA" id="ARBA00022989"/>
    </source>
</evidence>
<proteinExistence type="predicted"/>
<keyword evidence="8" id="KW-1185">Reference proteome</keyword>
<evidence type="ECO:0000256" key="1">
    <source>
        <dbReference type="ARBA" id="ARBA00004141"/>
    </source>
</evidence>
<dbReference type="STRING" id="937777.Deipe_0917"/>
<dbReference type="eggNOG" id="COG3307">
    <property type="taxonomic scope" value="Bacteria"/>
</dbReference>
<evidence type="ECO:0000259" key="6">
    <source>
        <dbReference type="Pfam" id="PF04932"/>
    </source>
</evidence>
<gene>
    <name evidence="7" type="ordered locus">Deipe_0917</name>
</gene>
<dbReference type="RefSeq" id="WP_015234795.1">
    <property type="nucleotide sequence ID" value="NC_019793.1"/>
</dbReference>
<feature type="transmembrane region" description="Helical" evidence="5">
    <location>
        <begin position="132"/>
        <end position="152"/>
    </location>
</feature>
<protein>
    <submittedName>
        <fullName evidence="7">O-Antigen ligase</fullName>
    </submittedName>
</protein>
<dbReference type="AlphaFoldDB" id="L0A0E2"/>
<dbReference type="GO" id="GO:0016020">
    <property type="term" value="C:membrane"/>
    <property type="evidence" value="ECO:0007669"/>
    <property type="project" value="UniProtKB-SubCell"/>
</dbReference>
<organism evidence="7 8">
    <name type="scientific">Deinococcus peraridilitoris (strain DSM 19664 / LMG 22246 / CIP 109416 / KR-200)</name>
    <dbReference type="NCBI Taxonomy" id="937777"/>
    <lineage>
        <taxon>Bacteria</taxon>
        <taxon>Thermotogati</taxon>
        <taxon>Deinococcota</taxon>
        <taxon>Deinococci</taxon>
        <taxon>Deinococcales</taxon>
        <taxon>Deinococcaceae</taxon>
        <taxon>Deinococcus</taxon>
    </lineage>
</organism>
<keyword evidence="3 5" id="KW-1133">Transmembrane helix</keyword>
<feature type="transmembrane region" description="Helical" evidence="5">
    <location>
        <begin position="67"/>
        <end position="88"/>
    </location>
</feature>
<evidence type="ECO:0000256" key="2">
    <source>
        <dbReference type="ARBA" id="ARBA00022692"/>
    </source>
</evidence>
<dbReference type="Proteomes" id="UP000010467">
    <property type="component" value="Chromosome"/>
</dbReference>
<feature type="transmembrane region" description="Helical" evidence="5">
    <location>
        <begin position="15"/>
        <end position="35"/>
    </location>
</feature>
<reference evidence="8" key="1">
    <citation type="submission" date="2012-03" db="EMBL/GenBank/DDBJ databases">
        <title>Complete sequence of chromosome of Deinococcus peraridilitoris DSM 19664.</title>
        <authorList>
            <person name="Lucas S."/>
            <person name="Copeland A."/>
            <person name="Lapidus A."/>
            <person name="Glavina del Rio T."/>
            <person name="Dalin E."/>
            <person name="Tice H."/>
            <person name="Bruce D."/>
            <person name="Goodwin L."/>
            <person name="Pitluck S."/>
            <person name="Peters L."/>
            <person name="Mikhailova N."/>
            <person name="Lu M."/>
            <person name="Kyrpides N."/>
            <person name="Mavromatis K."/>
            <person name="Ivanova N."/>
            <person name="Brettin T."/>
            <person name="Detter J.C."/>
            <person name="Han C."/>
            <person name="Larimer F."/>
            <person name="Land M."/>
            <person name="Hauser L."/>
            <person name="Markowitz V."/>
            <person name="Cheng J.-F."/>
            <person name="Hugenholtz P."/>
            <person name="Woyke T."/>
            <person name="Wu D."/>
            <person name="Pukall R."/>
            <person name="Steenblock K."/>
            <person name="Brambilla E."/>
            <person name="Klenk H.-P."/>
            <person name="Eisen J.A."/>
        </authorList>
    </citation>
    <scope>NUCLEOTIDE SEQUENCE [LARGE SCALE GENOMIC DNA]</scope>
    <source>
        <strain evidence="8">DSM 19664 / LMG 22246 / CIP 109416 / KR-200</strain>
    </source>
</reference>
<feature type="transmembrane region" description="Helical" evidence="5">
    <location>
        <begin position="198"/>
        <end position="216"/>
    </location>
</feature>
<keyword evidence="2 5" id="KW-0812">Transmembrane</keyword>
<dbReference type="InterPro" id="IPR051533">
    <property type="entry name" value="WaaL-like"/>
</dbReference>
<feature type="transmembrane region" description="Helical" evidence="5">
    <location>
        <begin position="382"/>
        <end position="400"/>
    </location>
</feature>
<evidence type="ECO:0000256" key="5">
    <source>
        <dbReference type="SAM" id="Phobius"/>
    </source>
</evidence>
<feature type="transmembrane region" description="Helical" evidence="5">
    <location>
        <begin position="309"/>
        <end position="329"/>
    </location>
</feature>
<keyword evidence="4 5" id="KW-0472">Membrane</keyword>
<feature type="transmembrane region" description="Helical" evidence="5">
    <location>
        <begin position="164"/>
        <end position="192"/>
    </location>
</feature>
<dbReference type="EMBL" id="CP003382">
    <property type="protein sequence ID" value="AFZ66485.1"/>
    <property type="molecule type" value="Genomic_DNA"/>
</dbReference>
<dbReference type="PATRIC" id="fig|937777.3.peg.926"/>
<dbReference type="PANTHER" id="PTHR37422:SF13">
    <property type="entry name" value="LIPOPOLYSACCHARIDE BIOSYNTHESIS PROTEIN PA4999-RELATED"/>
    <property type="match status" value="1"/>
</dbReference>
<evidence type="ECO:0000313" key="8">
    <source>
        <dbReference type="Proteomes" id="UP000010467"/>
    </source>
</evidence>
<dbReference type="PANTHER" id="PTHR37422">
    <property type="entry name" value="TEICHURONIC ACID BIOSYNTHESIS PROTEIN TUAE"/>
    <property type="match status" value="1"/>
</dbReference>
<dbReference type="GO" id="GO:0016874">
    <property type="term" value="F:ligase activity"/>
    <property type="evidence" value="ECO:0007669"/>
    <property type="project" value="UniProtKB-KW"/>
</dbReference>